<dbReference type="Proteomes" id="UP001497480">
    <property type="component" value="Unassembled WGS sequence"/>
</dbReference>
<evidence type="ECO:0000313" key="3">
    <source>
        <dbReference type="Proteomes" id="UP001497480"/>
    </source>
</evidence>
<proteinExistence type="predicted"/>
<organism evidence="2 3">
    <name type="scientific">Lupinus luteus</name>
    <name type="common">European yellow lupine</name>
    <dbReference type="NCBI Taxonomy" id="3873"/>
    <lineage>
        <taxon>Eukaryota</taxon>
        <taxon>Viridiplantae</taxon>
        <taxon>Streptophyta</taxon>
        <taxon>Embryophyta</taxon>
        <taxon>Tracheophyta</taxon>
        <taxon>Spermatophyta</taxon>
        <taxon>Magnoliopsida</taxon>
        <taxon>eudicotyledons</taxon>
        <taxon>Gunneridae</taxon>
        <taxon>Pentapetalae</taxon>
        <taxon>rosids</taxon>
        <taxon>fabids</taxon>
        <taxon>Fabales</taxon>
        <taxon>Fabaceae</taxon>
        <taxon>Papilionoideae</taxon>
        <taxon>50 kb inversion clade</taxon>
        <taxon>genistoids sensu lato</taxon>
        <taxon>core genistoids</taxon>
        <taxon>Genisteae</taxon>
        <taxon>Lupinus</taxon>
    </lineage>
</organism>
<protein>
    <submittedName>
        <fullName evidence="2">Uncharacterized protein</fullName>
    </submittedName>
</protein>
<keyword evidence="3" id="KW-1185">Reference proteome</keyword>
<sequence>MSGGIPRIELGTSRTQSENHTTRPNAHVEMTRASAAAKLSSGTEKLWANTLRRSCFTSFIQRQVDIKAAG</sequence>
<evidence type="ECO:0000313" key="2">
    <source>
        <dbReference type="EMBL" id="CAL0320726.1"/>
    </source>
</evidence>
<name>A0AAV1XGK5_LUPLU</name>
<accession>A0AAV1XGK5</accession>
<feature type="compositionally biased region" description="Polar residues" evidence="1">
    <location>
        <begin position="12"/>
        <end position="24"/>
    </location>
</feature>
<dbReference type="EMBL" id="CAXHTB010000015">
    <property type="protein sequence ID" value="CAL0320726.1"/>
    <property type="molecule type" value="Genomic_DNA"/>
</dbReference>
<reference evidence="2 3" key="1">
    <citation type="submission" date="2024-03" db="EMBL/GenBank/DDBJ databases">
        <authorList>
            <person name="Martinez-Hernandez J."/>
        </authorList>
    </citation>
    <scope>NUCLEOTIDE SEQUENCE [LARGE SCALE GENOMIC DNA]</scope>
</reference>
<feature type="region of interest" description="Disordered" evidence="1">
    <location>
        <begin position="1"/>
        <end position="27"/>
    </location>
</feature>
<gene>
    <name evidence="2" type="ORF">LLUT_LOCUS21786</name>
</gene>
<dbReference type="AlphaFoldDB" id="A0AAV1XGK5"/>
<evidence type="ECO:0000256" key="1">
    <source>
        <dbReference type="SAM" id="MobiDB-lite"/>
    </source>
</evidence>
<comment type="caution">
    <text evidence="2">The sequence shown here is derived from an EMBL/GenBank/DDBJ whole genome shotgun (WGS) entry which is preliminary data.</text>
</comment>